<feature type="compositionally biased region" description="Low complexity" evidence="1">
    <location>
        <begin position="819"/>
        <end position="829"/>
    </location>
</feature>
<feature type="compositionally biased region" description="Basic and acidic residues" evidence="1">
    <location>
        <begin position="1067"/>
        <end position="1078"/>
    </location>
</feature>
<feature type="region of interest" description="Disordered" evidence="1">
    <location>
        <begin position="943"/>
        <end position="998"/>
    </location>
</feature>
<reference evidence="3" key="2">
    <citation type="submission" date="2023-05" db="EMBL/GenBank/DDBJ databases">
        <authorList>
            <consortium name="Lawrence Berkeley National Laboratory"/>
            <person name="Steindorff A."/>
            <person name="Hensen N."/>
            <person name="Bonometti L."/>
            <person name="Westerberg I."/>
            <person name="Brannstrom I.O."/>
            <person name="Guillou S."/>
            <person name="Cros-Aarteil S."/>
            <person name="Calhoun S."/>
            <person name="Haridas S."/>
            <person name="Kuo A."/>
            <person name="Mondo S."/>
            <person name="Pangilinan J."/>
            <person name="Riley R."/>
            <person name="Labutti K."/>
            <person name="Andreopoulos B."/>
            <person name="Lipzen A."/>
            <person name="Chen C."/>
            <person name="Yanf M."/>
            <person name="Daum C."/>
            <person name="Ng V."/>
            <person name="Clum A."/>
            <person name="Ohm R."/>
            <person name="Martin F."/>
            <person name="Silar P."/>
            <person name="Natvig D."/>
            <person name="Lalanne C."/>
            <person name="Gautier V."/>
            <person name="Ament-Velasquez S.L."/>
            <person name="Kruys A."/>
            <person name="Hutchinson M.I."/>
            <person name="Powell A.J."/>
            <person name="Barry K."/>
            <person name="Miller A.N."/>
            <person name="Grigoriev I.V."/>
            <person name="Debuchy R."/>
            <person name="Gladieux P."/>
            <person name="Thoren M.H."/>
            <person name="Johannesson H."/>
        </authorList>
    </citation>
    <scope>NUCLEOTIDE SEQUENCE</scope>
    <source>
        <strain evidence="3">CBS 508.74</strain>
    </source>
</reference>
<keyword evidence="4" id="KW-1185">Reference proteome</keyword>
<dbReference type="InterPro" id="IPR019350">
    <property type="entry name" value="RNA_pol_I-sp_TIF_RRN6-like"/>
</dbReference>
<feature type="region of interest" description="Disordered" evidence="1">
    <location>
        <begin position="813"/>
        <end position="866"/>
    </location>
</feature>
<reference evidence="3" key="1">
    <citation type="journal article" date="2023" name="Mol. Phylogenet. Evol.">
        <title>Genome-scale phylogeny and comparative genomics of the fungal order Sordariales.</title>
        <authorList>
            <person name="Hensen N."/>
            <person name="Bonometti L."/>
            <person name="Westerberg I."/>
            <person name="Brannstrom I.O."/>
            <person name="Guillou S."/>
            <person name="Cros-Aarteil S."/>
            <person name="Calhoun S."/>
            <person name="Haridas S."/>
            <person name="Kuo A."/>
            <person name="Mondo S."/>
            <person name="Pangilinan J."/>
            <person name="Riley R."/>
            <person name="LaButti K."/>
            <person name="Andreopoulos B."/>
            <person name="Lipzen A."/>
            <person name="Chen C."/>
            <person name="Yan M."/>
            <person name="Daum C."/>
            <person name="Ng V."/>
            <person name="Clum A."/>
            <person name="Steindorff A."/>
            <person name="Ohm R.A."/>
            <person name="Martin F."/>
            <person name="Silar P."/>
            <person name="Natvig D.O."/>
            <person name="Lalanne C."/>
            <person name="Gautier V."/>
            <person name="Ament-Velasquez S.L."/>
            <person name="Kruys A."/>
            <person name="Hutchinson M.I."/>
            <person name="Powell A.J."/>
            <person name="Barry K."/>
            <person name="Miller A.N."/>
            <person name="Grigoriev I.V."/>
            <person name="Debuchy R."/>
            <person name="Gladieux P."/>
            <person name="Hiltunen Thoren M."/>
            <person name="Johannesson H."/>
        </authorList>
    </citation>
    <scope>NUCLEOTIDE SEQUENCE</scope>
    <source>
        <strain evidence="3">CBS 508.74</strain>
    </source>
</reference>
<dbReference type="GO" id="GO:0042790">
    <property type="term" value="P:nucleolar large rRNA transcription by RNA polymerase I"/>
    <property type="evidence" value="ECO:0007669"/>
    <property type="project" value="TreeGrafter"/>
</dbReference>
<protein>
    <recommendedName>
        <fullName evidence="2">RRN6 beta-propeller domain-containing protein</fullName>
    </recommendedName>
</protein>
<feature type="region of interest" description="Disordered" evidence="1">
    <location>
        <begin position="1"/>
        <end position="25"/>
    </location>
</feature>
<evidence type="ECO:0000259" key="2">
    <source>
        <dbReference type="Pfam" id="PF10214"/>
    </source>
</evidence>
<proteinExistence type="predicted"/>
<feature type="compositionally biased region" description="Low complexity" evidence="1">
    <location>
        <begin position="355"/>
        <end position="369"/>
    </location>
</feature>
<gene>
    <name evidence="3" type="ORF">N656DRAFT_712419</name>
</gene>
<dbReference type="PANTHER" id="PTHR28221">
    <property type="entry name" value="RNA POLYMERASE I-SPECIFIC TRANSCRIPTION INITIATION FACTOR RRN6"/>
    <property type="match status" value="1"/>
</dbReference>
<name>A0AAN6YPR2_9PEZI</name>
<dbReference type="RefSeq" id="XP_064668771.1">
    <property type="nucleotide sequence ID" value="XM_064811808.1"/>
</dbReference>
<dbReference type="EMBL" id="MU853347">
    <property type="protein sequence ID" value="KAK4111201.1"/>
    <property type="molecule type" value="Genomic_DNA"/>
</dbReference>
<accession>A0AAN6YPR2</accession>
<feature type="region of interest" description="Disordered" evidence="1">
    <location>
        <begin position="58"/>
        <end position="79"/>
    </location>
</feature>
<organism evidence="3 4">
    <name type="scientific">Canariomyces notabilis</name>
    <dbReference type="NCBI Taxonomy" id="2074819"/>
    <lineage>
        <taxon>Eukaryota</taxon>
        <taxon>Fungi</taxon>
        <taxon>Dikarya</taxon>
        <taxon>Ascomycota</taxon>
        <taxon>Pezizomycotina</taxon>
        <taxon>Sordariomycetes</taxon>
        <taxon>Sordariomycetidae</taxon>
        <taxon>Sordariales</taxon>
        <taxon>Chaetomiaceae</taxon>
        <taxon>Canariomyces</taxon>
    </lineage>
</organism>
<feature type="compositionally biased region" description="Low complexity" evidence="1">
    <location>
        <begin position="952"/>
        <end position="970"/>
    </location>
</feature>
<dbReference type="InterPro" id="IPR048535">
    <property type="entry name" value="RRN6_beta-prop"/>
</dbReference>
<feature type="compositionally biased region" description="Low complexity" evidence="1">
    <location>
        <begin position="1024"/>
        <end position="1035"/>
    </location>
</feature>
<feature type="region of interest" description="Disordered" evidence="1">
    <location>
        <begin position="1018"/>
        <end position="1078"/>
    </location>
</feature>
<dbReference type="Proteomes" id="UP001302812">
    <property type="component" value="Unassembled WGS sequence"/>
</dbReference>
<feature type="compositionally biased region" description="Basic and acidic residues" evidence="1">
    <location>
        <begin position="845"/>
        <end position="855"/>
    </location>
</feature>
<feature type="region of interest" description="Disordered" evidence="1">
    <location>
        <begin position="883"/>
        <end position="912"/>
    </location>
</feature>
<dbReference type="GO" id="GO:0070860">
    <property type="term" value="C:RNA polymerase I core factor complex"/>
    <property type="evidence" value="ECO:0007669"/>
    <property type="project" value="TreeGrafter"/>
</dbReference>
<dbReference type="Pfam" id="PF10214">
    <property type="entry name" value="Rrn6_beta-prop"/>
    <property type="match status" value="1"/>
</dbReference>
<evidence type="ECO:0000313" key="4">
    <source>
        <dbReference type="Proteomes" id="UP001302812"/>
    </source>
</evidence>
<dbReference type="PANTHER" id="PTHR28221:SF2">
    <property type="entry name" value="RNA POLYMERASE I-SPECIFIC TRANSCRIPTION INITIATION FACTOR RRN6"/>
    <property type="match status" value="1"/>
</dbReference>
<feature type="region of interest" description="Disordered" evidence="1">
    <location>
        <begin position="347"/>
        <end position="375"/>
    </location>
</feature>
<dbReference type="AlphaFoldDB" id="A0AAN6YPR2"/>
<feature type="compositionally biased region" description="Polar residues" evidence="1">
    <location>
        <begin position="972"/>
        <end position="998"/>
    </location>
</feature>
<sequence length="1078" mass="119227">MDERRNASPPPVGRIQARRARSDGIIGRLTYRPAQDGDGIGRLSRNRATDETPHFKQVTPFVPWCPPTKHGGPRPSVTKPTQIARAQEHWLLEHLPEASIDDEVVESLLLEEIASFEAKRQPTAPNSVPLCSVGEITDTRGTDAKGHPVLAVASGVAGNVLSFISIDYEEWAWTEADIRIRVHSPSALQGEWCQDALPISLVKFAVDLRKHDPIRWLVVQNGTSTTLYEPELRAIPMPVAGNSAQASGRSHISQISANPLFTIPSGRTGGSLQSDVCFSRYPGMDTPQLVIIDQCGYWSVWDITGLRNSRPKMLTPIMRMCGNAVTGPIAKLPFGSVSEPRPHRILRLSPRHRSSGISNNSSKLSASPSMPTEADQGKLRLSPRLLLLLSNAKELHLFDSASKRSQSFSHMVLPNDSYRILDVAASRYDNSQAFVLTSTRVLWVAATEGKVNEVSLEILASCSHQKDVNDPSLRLDVSPGAYINDHKACFVCVRSINDTEMTVFWFMNPTPDTPARYHRELISLNSPSSLVGLHILPVVRLLGQAKRVSAAGRVLRNANLKFFQLLTLGHNLDVHSALCVWSDEPSVTVLPPDSRLSSEESHRLRVKLLQHLTSAFAVPDEFDERIVFKEKGLGTLSLEDLRDRLELHTDFTLVAKRLSAPEELAPSAEEGLMPSAVSDQFEFLGEAVEKESKDGYMPRHSLLDLAKSHHPRDLLQFAREWDARQEALHRQSSEWLYVPEARRPLTDFGPDDLVERLRALFPEPQRSRGKNAISSQVREKVLQAMAAEMSLSNVGICAVPQSGTTITPAIKSEAADTTPSSSLPFRSSPPSIPSPSKMGTVNPPKTERSRSSRDQEVEDQEQDDRGDVVALRLRKYATINTSPTFTRDESSIGLTPWELGGDPDDISWRPGRDLDAEDAISRRRKKIEARRQRAERLSQRVFGSLGGGVSGGEESMLEFSSQSRSQSLSQGGLPTSQPTILSTNQPHPQRQPWEFSSQQLVGSPRVFVGSPLRREFRRESGVWSQEESSQGVSQGTPSQPTSQVLHGAFGGRLSPFKKSPLKKKGKRLSDARRLSGFR</sequence>
<dbReference type="GO" id="GO:0001179">
    <property type="term" value="F:RNA polymerase I general transcription initiation factor binding"/>
    <property type="evidence" value="ECO:0007669"/>
    <property type="project" value="TreeGrafter"/>
</dbReference>
<evidence type="ECO:0000313" key="3">
    <source>
        <dbReference type="EMBL" id="KAK4111201.1"/>
    </source>
</evidence>
<comment type="caution">
    <text evidence="3">The sequence shown here is derived from an EMBL/GenBank/DDBJ whole genome shotgun (WGS) entry which is preliminary data.</text>
</comment>
<evidence type="ECO:0000256" key="1">
    <source>
        <dbReference type="SAM" id="MobiDB-lite"/>
    </source>
</evidence>
<dbReference type="GeneID" id="89935933"/>
<dbReference type="GO" id="GO:0001163">
    <property type="term" value="F:RNA polymerase I transcription regulatory region sequence-specific DNA binding"/>
    <property type="evidence" value="ECO:0007669"/>
    <property type="project" value="TreeGrafter"/>
</dbReference>
<feature type="domain" description="RRN6 beta-propeller" evidence="2">
    <location>
        <begin position="125"/>
        <end position="510"/>
    </location>
</feature>